<comment type="caution">
    <text evidence="2">The sequence shown here is derived from an EMBL/GenBank/DDBJ whole genome shotgun (WGS) entry which is preliminary data.</text>
</comment>
<dbReference type="AlphaFoldDB" id="A0ABD0YME9"/>
<feature type="compositionally biased region" description="Pro residues" evidence="1">
    <location>
        <begin position="115"/>
        <end position="132"/>
    </location>
</feature>
<protein>
    <submittedName>
        <fullName evidence="2">Uncharacterized protein</fullName>
    </submittedName>
</protein>
<organism evidence="2 3">
    <name type="scientific">Ranatra chinensis</name>
    <dbReference type="NCBI Taxonomy" id="642074"/>
    <lineage>
        <taxon>Eukaryota</taxon>
        <taxon>Metazoa</taxon>
        <taxon>Ecdysozoa</taxon>
        <taxon>Arthropoda</taxon>
        <taxon>Hexapoda</taxon>
        <taxon>Insecta</taxon>
        <taxon>Pterygota</taxon>
        <taxon>Neoptera</taxon>
        <taxon>Paraneoptera</taxon>
        <taxon>Hemiptera</taxon>
        <taxon>Heteroptera</taxon>
        <taxon>Panheteroptera</taxon>
        <taxon>Nepomorpha</taxon>
        <taxon>Nepidae</taxon>
        <taxon>Ranatrinae</taxon>
        <taxon>Ranatra</taxon>
    </lineage>
</organism>
<evidence type="ECO:0000313" key="3">
    <source>
        <dbReference type="Proteomes" id="UP001558652"/>
    </source>
</evidence>
<sequence length="207" mass="21843">MIYQTTGDESKKGQAVGGPVSTMAASTLTTHRPQLLLAPLSPQCPSLTPSLFLCGRAIFRSVLRHGRCVVGRGRALLIRPPVGGGDGGRAMSLRRQRGGALGAPVGPDERDGPRRPPLSTLPPPPPRGPLPHAPTSQTLPRDGAAISRHPPQSYAGICTSHRKALAPQPTRPTAVPVTPPPSLTHSEESPIDTLYPSSSKTNYPQRH</sequence>
<feature type="compositionally biased region" description="Low complexity" evidence="1">
    <location>
        <begin position="166"/>
        <end position="176"/>
    </location>
</feature>
<keyword evidence="3" id="KW-1185">Reference proteome</keyword>
<dbReference type="EMBL" id="JBFDAA010000005">
    <property type="protein sequence ID" value="KAL1132355.1"/>
    <property type="molecule type" value="Genomic_DNA"/>
</dbReference>
<feature type="compositionally biased region" description="Polar residues" evidence="1">
    <location>
        <begin position="195"/>
        <end position="207"/>
    </location>
</feature>
<evidence type="ECO:0000313" key="2">
    <source>
        <dbReference type="EMBL" id="KAL1132355.1"/>
    </source>
</evidence>
<accession>A0ABD0YME9</accession>
<evidence type="ECO:0000256" key="1">
    <source>
        <dbReference type="SAM" id="MobiDB-lite"/>
    </source>
</evidence>
<name>A0ABD0YME9_9HEMI</name>
<dbReference type="Proteomes" id="UP001558652">
    <property type="component" value="Unassembled WGS sequence"/>
</dbReference>
<reference evidence="2 3" key="1">
    <citation type="submission" date="2024-07" db="EMBL/GenBank/DDBJ databases">
        <title>Chromosome-level genome assembly of the water stick insect Ranatra chinensis (Heteroptera: Nepidae).</title>
        <authorList>
            <person name="Liu X."/>
        </authorList>
    </citation>
    <scope>NUCLEOTIDE SEQUENCE [LARGE SCALE GENOMIC DNA]</scope>
    <source>
        <strain evidence="2">Cailab_2021Rc</strain>
        <tissue evidence="2">Muscle</tissue>
    </source>
</reference>
<feature type="region of interest" description="Disordered" evidence="1">
    <location>
        <begin position="97"/>
        <end position="207"/>
    </location>
</feature>
<proteinExistence type="predicted"/>
<gene>
    <name evidence="2" type="ORF">AAG570_010311</name>
</gene>